<dbReference type="RefSeq" id="WP_072555393.1">
    <property type="nucleotide sequence ID" value="NZ_CP018155.1"/>
</dbReference>
<keyword evidence="1" id="KW-0378">Hydrolase</keyword>
<name>A0A1L3JIU2_9FLAO</name>
<dbReference type="Gene3D" id="3.60.15.10">
    <property type="entry name" value="Ribonuclease Z/Hydroxyacylglutathione hydrolase-like"/>
    <property type="match status" value="1"/>
</dbReference>
<dbReference type="STRING" id="1850252.LPB136_06760"/>
<dbReference type="AlphaFoldDB" id="A0A1L3JIU2"/>
<organism evidence="1 2">
    <name type="scientific">Tenacibaculum todarodis</name>
    <dbReference type="NCBI Taxonomy" id="1850252"/>
    <lineage>
        <taxon>Bacteria</taxon>
        <taxon>Pseudomonadati</taxon>
        <taxon>Bacteroidota</taxon>
        <taxon>Flavobacteriia</taxon>
        <taxon>Flavobacteriales</taxon>
        <taxon>Flavobacteriaceae</taxon>
        <taxon>Tenacibaculum</taxon>
    </lineage>
</organism>
<protein>
    <submittedName>
        <fullName evidence="1">MBL fold metallo-hydrolase</fullName>
    </submittedName>
</protein>
<dbReference type="InterPro" id="IPR050114">
    <property type="entry name" value="UPF0173_UPF0282_UlaG_hydrolase"/>
</dbReference>
<dbReference type="SUPFAM" id="SSF56281">
    <property type="entry name" value="Metallo-hydrolase/oxidoreductase"/>
    <property type="match status" value="1"/>
</dbReference>
<dbReference type="KEGG" id="ten:LPB136_06760"/>
<dbReference type="InterPro" id="IPR036866">
    <property type="entry name" value="RibonucZ/Hydroxyglut_hydro"/>
</dbReference>
<dbReference type="PANTHER" id="PTHR43546">
    <property type="entry name" value="UPF0173 METAL-DEPENDENT HYDROLASE MJ1163-RELATED"/>
    <property type="match status" value="1"/>
</dbReference>
<gene>
    <name evidence="1" type="ORF">LPB136_06760</name>
</gene>
<reference evidence="1 2" key="1">
    <citation type="submission" date="2016-11" db="EMBL/GenBank/DDBJ databases">
        <title>Tenacibaculum sp. LPB0136, isolated from marine environment.</title>
        <authorList>
            <person name="Kim E."/>
            <person name="Yi H."/>
        </authorList>
    </citation>
    <scope>NUCLEOTIDE SEQUENCE [LARGE SCALE GENOMIC DNA]</scope>
    <source>
        <strain evidence="1 2">LPB0136</strain>
    </source>
</reference>
<keyword evidence="2" id="KW-1185">Reference proteome</keyword>
<dbReference type="Proteomes" id="UP000181898">
    <property type="component" value="Chromosome"/>
</dbReference>
<dbReference type="OrthoDB" id="9789133at2"/>
<sequence>MKSLFTFITIIFFGNIQAQNNLPKADIINTGYGELTVQPIKHGSLVLTYNGKTIYVDPTGGNKAYTGIAKPDMILITDIHGDHFNMETIQELDAKNAVIVAPEVVANELTYTYKKNSIALKNEQGVHRMGFFISAIPMYNLPETEDSRHTKGRGNGYTISIEDFDIYISGDTSAIQEMKMLYGINLAFVCMNLPYTMDINEASEGVLAFQPKIMYPYHYRGKGMVSDTKKFKELVDAEKLDIEVRLRDWYMK</sequence>
<evidence type="ECO:0000313" key="1">
    <source>
        <dbReference type="EMBL" id="APG65066.1"/>
    </source>
</evidence>
<proteinExistence type="predicted"/>
<dbReference type="GO" id="GO:0016787">
    <property type="term" value="F:hydrolase activity"/>
    <property type="evidence" value="ECO:0007669"/>
    <property type="project" value="UniProtKB-KW"/>
</dbReference>
<dbReference type="Pfam" id="PF13483">
    <property type="entry name" value="Lactamase_B_3"/>
    <property type="match status" value="1"/>
</dbReference>
<dbReference type="PANTHER" id="PTHR43546:SF3">
    <property type="entry name" value="UPF0173 METAL-DEPENDENT HYDROLASE MJ1163"/>
    <property type="match status" value="1"/>
</dbReference>
<dbReference type="EMBL" id="CP018155">
    <property type="protein sequence ID" value="APG65066.1"/>
    <property type="molecule type" value="Genomic_DNA"/>
</dbReference>
<accession>A0A1L3JIU2</accession>
<evidence type="ECO:0000313" key="2">
    <source>
        <dbReference type="Proteomes" id="UP000181898"/>
    </source>
</evidence>